<evidence type="ECO:0000313" key="1">
    <source>
        <dbReference type="EMBL" id="KKN82317.1"/>
    </source>
</evidence>
<dbReference type="EMBL" id="LAZR01000203">
    <property type="protein sequence ID" value="KKN82317.1"/>
    <property type="molecule type" value="Genomic_DNA"/>
</dbReference>
<sequence length="74" mass="8733">MRCPKCKNPCTESDLVPDIAYDKSGAFNVVKDEDDQIVEADYYIRERRGSICRVCIDEMRGRLRPRHMREGRRL</sequence>
<name>A0A0F9U4X2_9ZZZZ</name>
<dbReference type="AlphaFoldDB" id="A0A0F9U4X2"/>
<gene>
    <name evidence="1" type="ORF">LCGC14_0311300</name>
</gene>
<proteinExistence type="predicted"/>
<comment type="caution">
    <text evidence="1">The sequence shown here is derived from an EMBL/GenBank/DDBJ whole genome shotgun (WGS) entry which is preliminary data.</text>
</comment>
<accession>A0A0F9U4X2</accession>
<protein>
    <submittedName>
        <fullName evidence="1">Uncharacterized protein</fullName>
    </submittedName>
</protein>
<organism evidence="1">
    <name type="scientific">marine sediment metagenome</name>
    <dbReference type="NCBI Taxonomy" id="412755"/>
    <lineage>
        <taxon>unclassified sequences</taxon>
        <taxon>metagenomes</taxon>
        <taxon>ecological metagenomes</taxon>
    </lineage>
</organism>
<reference evidence="1" key="1">
    <citation type="journal article" date="2015" name="Nature">
        <title>Complex archaea that bridge the gap between prokaryotes and eukaryotes.</title>
        <authorList>
            <person name="Spang A."/>
            <person name="Saw J.H."/>
            <person name="Jorgensen S.L."/>
            <person name="Zaremba-Niedzwiedzka K."/>
            <person name="Martijn J."/>
            <person name="Lind A.E."/>
            <person name="van Eijk R."/>
            <person name="Schleper C."/>
            <person name="Guy L."/>
            <person name="Ettema T.J."/>
        </authorList>
    </citation>
    <scope>NUCLEOTIDE SEQUENCE</scope>
</reference>